<dbReference type="VEuPathDB" id="FungiDB:ASPBRDRAFT_630371"/>
<accession>A0A1L9UG74</accession>
<sequence length="101" mass="11437">MKAIDGGSYFYPGWHKRKMKGEAKRECALYYTSMYRHDRDLFSHFYMMAGKALGIRNRRKSKAYTCSILLLSCVVALITGTADGYARLQGSRSIGLPRCLG</sequence>
<protein>
    <submittedName>
        <fullName evidence="2">Uncharacterized protein</fullName>
    </submittedName>
</protein>
<feature type="transmembrane region" description="Helical" evidence="1">
    <location>
        <begin position="63"/>
        <end position="82"/>
    </location>
</feature>
<keyword evidence="3" id="KW-1185">Reference proteome</keyword>
<dbReference type="GeneID" id="93580891"/>
<dbReference type="RefSeq" id="XP_067477913.1">
    <property type="nucleotide sequence ID" value="XM_067628403.1"/>
</dbReference>
<dbReference type="AlphaFoldDB" id="A0A1L9UG74"/>
<evidence type="ECO:0000256" key="1">
    <source>
        <dbReference type="SAM" id="Phobius"/>
    </source>
</evidence>
<evidence type="ECO:0000313" key="3">
    <source>
        <dbReference type="Proteomes" id="UP000184499"/>
    </source>
</evidence>
<gene>
    <name evidence="2" type="ORF">ASPBRDRAFT_630371</name>
</gene>
<proteinExistence type="predicted"/>
<name>A0A1L9UG74_ASPBC</name>
<reference evidence="3" key="1">
    <citation type="journal article" date="2017" name="Genome Biol.">
        <title>Comparative genomics reveals high biological diversity and specific adaptations in the industrially and medically important fungal genus Aspergillus.</title>
        <authorList>
            <person name="de Vries R.P."/>
            <person name="Riley R."/>
            <person name="Wiebenga A."/>
            <person name="Aguilar-Osorio G."/>
            <person name="Amillis S."/>
            <person name="Uchima C.A."/>
            <person name="Anderluh G."/>
            <person name="Asadollahi M."/>
            <person name="Askin M."/>
            <person name="Barry K."/>
            <person name="Battaglia E."/>
            <person name="Bayram O."/>
            <person name="Benocci T."/>
            <person name="Braus-Stromeyer S.A."/>
            <person name="Caldana C."/>
            <person name="Canovas D."/>
            <person name="Cerqueira G.C."/>
            <person name="Chen F."/>
            <person name="Chen W."/>
            <person name="Choi C."/>
            <person name="Clum A."/>
            <person name="Dos Santos R.A."/>
            <person name="Damasio A.R."/>
            <person name="Diallinas G."/>
            <person name="Emri T."/>
            <person name="Fekete E."/>
            <person name="Flipphi M."/>
            <person name="Freyberg S."/>
            <person name="Gallo A."/>
            <person name="Gournas C."/>
            <person name="Habgood R."/>
            <person name="Hainaut M."/>
            <person name="Harispe M.L."/>
            <person name="Henrissat B."/>
            <person name="Hilden K.S."/>
            <person name="Hope R."/>
            <person name="Hossain A."/>
            <person name="Karabika E."/>
            <person name="Karaffa L."/>
            <person name="Karanyi Z."/>
            <person name="Krasevec N."/>
            <person name="Kuo A."/>
            <person name="Kusch H."/>
            <person name="LaButti K."/>
            <person name="Lagendijk E.L."/>
            <person name="Lapidus A."/>
            <person name="Levasseur A."/>
            <person name="Lindquist E."/>
            <person name="Lipzen A."/>
            <person name="Logrieco A.F."/>
            <person name="MacCabe A."/>
            <person name="Maekelae M.R."/>
            <person name="Malavazi I."/>
            <person name="Melin P."/>
            <person name="Meyer V."/>
            <person name="Mielnichuk N."/>
            <person name="Miskei M."/>
            <person name="Molnar A.P."/>
            <person name="Mule G."/>
            <person name="Ngan C.Y."/>
            <person name="Orejas M."/>
            <person name="Orosz E."/>
            <person name="Ouedraogo J.P."/>
            <person name="Overkamp K.M."/>
            <person name="Park H.-S."/>
            <person name="Perrone G."/>
            <person name="Piumi F."/>
            <person name="Punt P.J."/>
            <person name="Ram A.F."/>
            <person name="Ramon A."/>
            <person name="Rauscher S."/>
            <person name="Record E."/>
            <person name="Riano-Pachon D.M."/>
            <person name="Robert V."/>
            <person name="Roehrig J."/>
            <person name="Ruller R."/>
            <person name="Salamov A."/>
            <person name="Salih N.S."/>
            <person name="Samson R.A."/>
            <person name="Sandor E."/>
            <person name="Sanguinetti M."/>
            <person name="Schuetze T."/>
            <person name="Sepcic K."/>
            <person name="Shelest E."/>
            <person name="Sherlock G."/>
            <person name="Sophianopoulou V."/>
            <person name="Squina F.M."/>
            <person name="Sun H."/>
            <person name="Susca A."/>
            <person name="Todd R.B."/>
            <person name="Tsang A."/>
            <person name="Unkles S.E."/>
            <person name="van de Wiele N."/>
            <person name="van Rossen-Uffink D."/>
            <person name="Oliveira J.V."/>
            <person name="Vesth T.C."/>
            <person name="Visser J."/>
            <person name="Yu J.-H."/>
            <person name="Zhou M."/>
            <person name="Andersen M.R."/>
            <person name="Archer D.B."/>
            <person name="Baker S.E."/>
            <person name="Benoit I."/>
            <person name="Brakhage A.A."/>
            <person name="Braus G.H."/>
            <person name="Fischer R."/>
            <person name="Frisvad J.C."/>
            <person name="Goldman G.H."/>
            <person name="Houbraken J."/>
            <person name="Oakley B."/>
            <person name="Pocsi I."/>
            <person name="Scazzocchio C."/>
            <person name="Seiboth B."/>
            <person name="vanKuyk P.A."/>
            <person name="Wortman J."/>
            <person name="Dyer P.S."/>
            <person name="Grigoriev I.V."/>
        </authorList>
    </citation>
    <scope>NUCLEOTIDE SEQUENCE [LARGE SCALE GENOMIC DNA]</scope>
    <source>
        <strain evidence="3">CBS 101740 / IMI 381727 / IBT 21946</strain>
    </source>
</reference>
<keyword evidence="1" id="KW-0472">Membrane</keyword>
<keyword evidence="1" id="KW-1133">Transmembrane helix</keyword>
<dbReference type="Proteomes" id="UP000184499">
    <property type="component" value="Unassembled WGS sequence"/>
</dbReference>
<organism evidence="2 3">
    <name type="scientific">Aspergillus brasiliensis (strain CBS 101740 / IMI 381727 / IBT 21946)</name>
    <dbReference type="NCBI Taxonomy" id="767769"/>
    <lineage>
        <taxon>Eukaryota</taxon>
        <taxon>Fungi</taxon>
        <taxon>Dikarya</taxon>
        <taxon>Ascomycota</taxon>
        <taxon>Pezizomycotina</taxon>
        <taxon>Eurotiomycetes</taxon>
        <taxon>Eurotiomycetidae</taxon>
        <taxon>Eurotiales</taxon>
        <taxon>Aspergillaceae</taxon>
        <taxon>Aspergillus</taxon>
        <taxon>Aspergillus subgen. Circumdati</taxon>
    </lineage>
</organism>
<keyword evidence="1" id="KW-0812">Transmembrane</keyword>
<evidence type="ECO:0000313" key="2">
    <source>
        <dbReference type="EMBL" id="OJJ70665.1"/>
    </source>
</evidence>
<dbReference type="EMBL" id="KV878686">
    <property type="protein sequence ID" value="OJJ70665.1"/>
    <property type="molecule type" value="Genomic_DNA"/>
</dbReference>